<evidence type="ECO:0000313" key="2">
    <source>
        <dbReference type="EMBL" id="SDJ34320.1"/>
    </source>
</evidence>
<feature type="transmembrane region" description="Helical" evidence="1">
    <location>
        <begin position="7"/>
        <end position="26"/>
    </location>
</feature>
<feature type="transmembrane region" description="Helical" evidence="1">
    <location>
        <begin position="46"/>
        <end position="70"/>
    </location>
</feature>
<dbReference type="AlphaFoldDB" id="A0A1G8T0Q5"/>
<sequence length="116" mass="12019">MVAIIGSVVAFVVALLVGGLAIYAGASIVADVDNYSYAVVTALVGAIAWALTVWIPLFGPLFALLAWIWVINWRYPGGWIDAALIGLAAWISALVILFVLNSVFGLGVSAFGVPGA</sequence>
<name>A0A1G8T0Q5_9EURY</name>
<evidence type="ECO:0000256" key="1">
    <source>
        <dbReference type="SAM" id="Phobius"/>
    </source>
</evidence>
<protein>
    <submittedName>
        <fullName evidence="2">Uncharacterized protein</fullName>
    </submittedName>
</protein>
<feature type="transmembrane region" description="Helical" evidence="1">
    <location>
        <begin position="82"/>
        <end position="104"/>
    </location>
</feature>
<reference evidence="3" key="1">
    <citation type="submission" date="2016-10" db="EMBL/GenBank/DDBJ databases">
        <authorList>
            <person name="Varghese N."/>
            <person name="Submissions S."/>
        </authorList>
    </citation>
    <scope>NUCLEOTIDE SEQUENCE [LARGE SCALE GENOMIC DNA]</scope>
    <source>
        <strain evidence="3">B4,CECT 8067,JCM 17497</strain>
    </source>
</reference>
<keyword evidence="1" id="KW-0472">Membrane</keyword>
<keyword evidence="1" id="KW-0812">Transmembrane</keyword>
<dbReference type="EMBL" id="FNFE01000001">
    <property type="protein sequence ID" value="SDJ34320.1"/>
    <property type="molecule type" value="Genomic_DNA"/>
</dbReference>
<evidence type="ECO:0000313" key="3">
    <source>
        <dbReference type="Proteomes" id="UP000198882"/>
    </source>
</evidence>
<organism evidence="2 3">
    <name type="scientific">Natronorubrum texcoconense</name>
    <dbReference type="NCBI Taxonomy" id="1095776"/>
    <lineage>
        <taxon>Archaea</taxon>
        <taxon>Methanobacteriati</taxon>
        <taxon>Methanobacteriota</taxon>
        <taxon>Stenosarchaea group</taxon>
        <taxon>Halobacteria</taxon>
        <taxon>Halobacteriales</taxon>
        <taxon>Natrialbaceae</taxon>
        <taxon>Natronorubrum</taxon>
    </lineage>
</organism>
<proteinExistence type="predicted"/>
<dbReference type="Proteomes" id="UP000198882">
    <property type="component" value="Unassembled WGS sequence"/>
</dbReference>
<dbReference type="RefSeq" id="WP_090302816.1">
    <property type="nucleotide sequence ID" value="NZ_FNFE01000001.1"/>
</dbReference>
<accession>A0A1G8T0Q5</accession>
<dbReference type="OrthoDB" id="205278at2157"/>
<keyword evidence="3" id="KW-1185">Reference proteome</keyword>
<gene>
    <name evidence="2" type="ORF">SAMN04515672_0250</name>
</gene>
<keyword evidence="1" id="KW-1133">Transmembrane helix</keyword>